<dbReference type="Gene3D" id="3.30.9.100">
    <property type="match status" value="1"/>
</dbReference>
<dbReference type="RefSeq" id="WP_136932720.1">
    <property type="nucleotide sequence ID" value="NZ_SSMQ01000039.1"/>
</dbReference>
<dbReference type="Gene3D" id="3.50.50.60">
    <property type="entry name" value="FAD/NAD(P)-binding domain"/>
    <property type="match status" value="1"/>
</dbReference>
<reference evidence="1 2" key="1">
    <citation type="submission" date="2019-04" db="EMBL/GenBank/DDBJ databases">
        <authorList>
            <person name="Li Y."/>
            <person name="Wang J."/>
        </authorList>
    </citation>
    <scope>NUCLEOTIDE SEQUENCE [LARGE SCALE GENOMIC DNA]</scope>
    <source>
        <strain evidence="1 2">DSM 14668</strain>
    </source>
</reference>
<dbReference type="InterPro" id="IPR006905">
    <property type="entry name" value="Flavin_halogenase"/>
</dbReference>
<protein>
    <submittedName>
        <fullName evidence="1">NAD(P)/FAD-dependent oxidoreductase</fullName>
    </submittedName>
</protein>
<dbReference type="PANTHER" id="PTHR43747:SF1">
    <property type="entry name" value="SLR1998 PROTEIN"/>
    <property type="match status" value="1"/>
</dbReference>
<name>A0A4U1J338_9BACT</name>
<dbReference type="Proteomes" id="UP000309215">
    <property type="component" value="Unassembled WGS sequence"/>
</dbReference>
<dbReference type="OrthoDB" id="9799983at2"/>
<dbReference type="EMBL" id="SSMQ01000039">
    <property type="protein sequence ID" value="TKD01522.1"/>
    <property type="molecule type" value="Genomic_DNA"/>
</dbReference>
<evidence type="ECO:0000313" key="1">
    <source>
        <dbReference type="EMBL" id="TKD01522.1"/>
    </source>
</evidence>
<evidence type="ECO:0000313" key="2">
    <source>
        <dbReference type="Proteomes" id="UP000309215"/>
    </source>
</evidence>
<sequence length="596" mass="65876">MGIERRDVVVLGGGPAGSTFAAILKKYEPNLSVTVLEKARFPRYHIGESLIPALNPVLRDLGIYDDLGRAGFIRKMGITFVWGRDRTPWDADYLKLGDVRVHEGAEVLNVLGQDFSKLLRRPEERDETFNAFNVRRAEFDHMIMNRARDFGADVREGTRGKTIHKDEHGRVTGVDWEDDQGREGTIETSFVLDASGQGTRFTPGGRVFDPHMNNYAVYGYWSGAEWKILYRGTRDRTNVFICSVDKGWIWYIPVAQDLISVGVVTNTAHFKDALQSQDPESFYHETIQGCPEVRGLLSHATHRDDFIGGGKRISVTRDWSSWAKSPTGPGWATAGDAAIFVDPILSSGVTLAMQSGHRAAYTYRTARARRDLPEDALWRAYADYIRGEAGSFLRLARYFYGNNRAAPSWWWEAQTLVNASGKLAVDDRQAFTMASAGFFPTLRAVTDDTVIPLVAGITGLQGDVYNVFYEDGLPPPEALPKQAMEHLARFRLALRTEPMATEGKPTGELDVFYDLVSDDADFTHRTHAAPSKIAPALGPVVEAMGRHHDVASLLAEAPRLLPTGYASPEAIRAATLSVVRAAAKKGFVRLAPGASA</sequence>
<dbReference type="AlphaFoldDB" id="A0A4U1J338"/>
<dbReference type="PANTHER" id="PTHR43747">
    <property type="entry name" value="FAD-BINDING PROTEIN"/>
    <property type="match status" value="1"/>
</dbReference>
<dbReference type="GO" id="GO:0004497">
    <property type="term" value="F:monooxygenase activity"/>
    <property type="evidence" value="ECO:0007669"/>
    <property type="project" value="InterPro"/>
</dbReference>
<keyword evidence="2" id="KW-1185">Reference proteome</keyword>
<dbReference type="InterPro" id="IPR050816">
    <property type="entry name" value="Flavin-dep_Halogenase_NPB"/>
</dbReference>
<dbReference type="Pfam" id="PF04820">
    <property type="entry name" value="Trp_halogenase"/>
    <property type="match status" value="1"/>
</dbReference>
<accession>A0A4U1J338</accession>
<dbReference type="SUPFAM" id="SSF51905">
    <property type="entry name" value="FAD/NAD(P)-binding domain"/>
    <property type="match status" value="1"/>
</dbReference>
<proteinExistence type="predicted"/>
<comment type="caution">
    <text evidence="1">The sequence shown here is derived from an EMBL/GenBank/DDBJ whole genome shotgun (WGS) entry which is preliminary data.</text>
</comment>
<dbReference type="InterPro" id="IPR036188">
    <property type="entry name" value="FAD/NAD-bd_sf"/>
</dbReference>
<organism evidence="1 2">
    <name type="scientific">Polyangium fumosum</name>
    <dbReference type="NCBI Taxonomy" id="889272"/>
    <lineage>
        <taxon>Bacteria</taxon>
        <taxon>Pseudomonadati</taxon>
        <taxon>Myxococcota</taxon>
        <taxon>Polyangia</taxon>
        <taxon>Polyangiales</taxon>
        <taxon>Polyangiaceae</taxon>
        <taxon>Polyangium</taxon>
    </lineage>
</organism>
<gene>
    <name evidence="1" type="ORF">E8A74_30980</name>
</gene>